<protein>
    <submittedName>
        <fullName evidence="3">Uncharacterized protein</fullName>
    </submittedName>
</protein>
<feature type="signal peptide" evidence="2">
    <location>
        <begin position="1"/>
        <end position="27"/>
    </location>
</feature>
<organism evidence="3 4">
    <name type="scientific">Polarella glacialis</name>
    <name type="common">Dinoflagellate</name>
    <dbReference type="NCBI Taxonomy" id="89957"/>
    <lineage>
        <taxon>Eukaryota</taxon>
        <taxon>Sar</taxon>
        <taxon>Alveolata</taxon>
        <taxon>Dinophyceae</taxon>
        <taxon>Suessiales</taxon>
        <taxon>Suessiaceae</taxon>
        <taxon>Polarella</taxon>
    </lineage>
</organism>
<sequence length="747" mass="79422">MESASLARKLLPLGIAVLAIDVSPTATSLCTLDDVAYAVERLKEGLPNREPYPCVALWGRSAGAVAAIGYAAKDTPSLAGIVCDSAFSDLATLLQIPEWAASPLASMLCLAKTASSLAEGIGGKTAISDLRIEVHLLEAVKQSYVPAMFMHGTQDTLVPKEHARSLREAYGGEAQLLLFPGEHDDQRTKGAEAKAALFLARAFRLEGPAVVNLEQVTCDLVRDTAALARMEEQAAALLASKDSGDRRHGLLLKAIASCPSYRGSAFAKVMARAGCHSSPSTGERYVRYNILVTLPSADSEVVIAWATEPNPAFPGLSPTDRGFVHFAVISCGCLSLQRMRLYESREAPGGQPEDTPMFGAAAVLLDIKDLWLQESRLKPRLVPYTAKLFLQDSGGVELRVGAACLRWAGAAEARPSFQPLSCGYSIFGAALLTAESKSARIEFVDCKDEICAESGEAADGRGLGMGGMGGMGGVGSEVYFVGTTPPPPEQHVLCTGQKSPGLAAPLEEPEEVEEEQEEEVKTLPQTFAEEFEEAVAKFHRCIPGQLLSLPGEQFSCTSGSLLSGTPSGSFFLSKPMESPDIPADSLAISSMESSKSNEVRCSRVLQRTETPIFGVPESGSLPNLAAPGRRGKRAAAPAPLKNPPRMACWSYSRSSSTLHRSVLASSCGPVCWCQKPTSCRHRRLVRVQKEMHSSLARLARPVCSRRPVLSLSQALPAAASSAAICQGVEDNSDSERGSLYQIALGQS</sequence>
<proteinExistence type="predicted"/>
<feature type="non-terminal residue" evidence="3">
    <location>
        <position position="747"/>
    </location>
</feature>
<dbReference type="Gene3D" id="3.40.50.1820">
    <property type="entry name" value="alpha/beta hydrolase"/>
    <property type="match status" value="1"/>
</dbReference>
<feature type="chain" id="PRO_5032409199" evidence="2">
    <location>
        <begin position="28"/>
        <end position="747"/>
    </location>
</feature>
<dbReference type="PANTHER" id="PTHR43358:SF4">
    <property type="entry name" value="ALPHA_BETA HYDROLASE FOLD-1 DOMAIN-CONTAINING PROTEIN"/>
    <property type="match status" value="1"/>
</dbReference>
<comment type="caution">
    <text evidence="3">The sequence shown here is derived from an EMBL/GenBank/DDBJ whole genome shotgun (WGS) entry which is preliminary data.</text>
</comment>
<feature type="region of interest" description="Disordered" evidence="1">
    <location>
        <begin position="616"/>
        <end position="639"/>
    </location>
</feature>
<dbReference type="PANTHER" id="PTHR43358">
    <property type="entry name" value="ALPHA/BETA-HYDROLASE"/>
    <property type="match status" value="1"/>
</dbReference>
<evidence type="ECO:0000313" key="3">
    <source>
        <dbReference type="EMBL" id="CAE8624073.1"/>
    </source>
</evidence>
<dbReference type="OrthoDB" id="10249433at2759"/>
<keyword evidence="4" id="KW-1185">Reference proteome</keyword>
<dbReference type="InterPro" id="IPR029058">
    <property type="entry name" value="AB_hydrolase_fold"/>
</dbReference>
<feature type="compositionally biased region" description="Low complexity" evidence="1">
    <location>
        <begin position="624"/>
        <end position="639"/>
    </location>
</feature>
<dbReference type="AlphaFoldDB" id="A0A813GN24"/>
<evidence type="ECO:0000313" key="4">
    <source>
        <dbReference type="Proteomes" id="UP000654075"/>
    </source>
</evidence>
<evidence type="ECO:0000256" key="1">
    <source>
        <dbReference type="SAM" id="MobiDB-lite"/>
    </source>
</evidence>
<dbReference type="Proteomes" id="UP000654075">
    <property type="component" value="Unassembled WGS sequence"/>
</dbReference>
<name>A0A813GN24_POLGL</name>
<gene>
    <name evidence="3" type="ORF">PGLA1383_LOCUS41265</name>
</gene>
<reference evidence="3" key="1">
    <citation type="submission" date="2021-02" db="EMBL/GenBank/DDBJ databases">
        <authorList>
            <person name="Dougan E. K."/>
            <person name="Rhodes N."/>
            <person name="Thang M."/>
            <person name="Chan C."/>
        </authorList>
    </citation>
    <scope>NUCLEOTIDE SEQUENCE</scope>
</reference>
<accession>A0A813GN24</accession>
<dbReference type="SUPFAM" id="SSF53474">
    <property type="entry name" value="alpha/beta-Hydrolases"/>
    <property type="match status" value="1"/>
</dbReference>
<dbReference type="InterPro" id="IPR052920">
    <property type="entry name" value="DNA-binding_regulatory"/>
</dbReference>
<keyword evidence="2" id="KW-0732">Signal</keyword>
<dbReference type="EMBL" id="CAJNNV010028308">
    <property type="protein sequence ID" value="CAE8624073.1"/>
    <property type="molecule type" value="Genomic_DNA"/>
</dbReference>
<evidence type="ECO:0000256" key="2">
    <source>
        <dbReference type="SAM" id="SignalP"/>
    </source>
</evidence>